<proteinExistence type="predicted"/>
<dbReference type="Proteomes" id="UP000592780">
    <property type="component" value="Unassembled WGS sequence"/>
</dbReference>
<gene>
    <name evidence="2" type="ORF">HDG40_003857</name>
</gene>
<name>A0A7W8PU57_PARAM</name>
<keyword evidence="3" id="KW-1185">Reference proteome</keyword>
<dbReference type="EMBL" id="JACHDD010000006">
    <property type="protein sequence ID" value="MBB5425684.1"/>
    <property type="molecule type" value="Genomic_DNA"/>
</dbReference>
<reference evidence="2 3" key="1">
    <citation type="submission" date="2020-08" db="EMBL/GenBank/DDBJ databases">
        <title>Genomic Encyclopedia of Type Strains, Phase IV (KMG-V): Genome sequencing to study the core and pangenomes of soil and plant-associated prokaryotes.</title>
        <authorList>
            <person name="Whitman W."/>
        </authorList>
    </citation>
    <scope>NUCLEOTIDE SEQUENCE [LARGE SCALE GENOMIC DNA]</scope>
    <source>
        <strain evidence="2 3">JPY158</strain>
    </source>
</reference>
<feature type="region of interest" description="Disordered" evidence="1">
    <location>
        <begin position="1"/>
        <end position="30"/>
    </location>
</feature>
<sequence length="111" mass="12654">MQQGHRANRQDAGGAKMSLTGRQTAAQRGGRLPARFADSHLQHLESVLGYATRKRATRSGELDHVYWERRIRALEDTHHLIDSQRTRIAKLRDMLRLRTQTQASVARRTAA</sequence>
<comment type="caution">
    <text evidence="2">The sequence shown here is derived from an EMBL/GenBank/DDBJ whole genome shotgun (WGS) entry which is preliminary data.</text>
</comment>
<evidence type="ECO:0000313" key="2">
    <source>
        <dbReference type="EMBL" id="MBB5425684.1"/>
    </source>
</evidence>
<dbReference type="AlphaFoldDB" id="A0A7W8PU57"/>
<evidence type="ECO:0000313" key="3">
    <source>
        <dbReference type="Proteomes" id="UP000592780"/>
    </source>
</evidence>
<evidence type="ECO:0000256" key="1">
    <source>
        <dbReference type="SAM" id="MobiDB-lite"/>
    </source>
</evidence>
<organism evidence="2 3">
    <name type="scientific">Paraburkholderia atlantica</name>
    <dbReference type="NCBI Taxonomy" id="2654982"/>
    <lineage>
        <taxon>Bacteria</taxon>
        <taxon>Pseudomonadati</taxon>
        <taxon>Pseudomonadota</taxon>
        <taxon>Betaproteobacteria</taxon>
        <taxon>Burkholderiales</taxon>
        <taxon>Burkholderiaceae</taxon>
        <taxon>Paraburkholderia</taxon>
    </lineage>
</organism>
<dbReference type="RefSeq" id="WP_018437190.1">
    <property type="nucleotide sequence ID" value="NZ_JBNDLN010000002.1"/>
</dbReference>
<protein>
    <submittedName>
        <fullName evidence="2">Uncharacterized protein</fullName>
    </submittedName>
</protein>
<accession>A0A7W8PU57</accession>